<dbReference type="STRING" id="1436961.SAMN05421739_104239"/>
<dbReference type="OrthoDB" id="9804104at2"/>
<dbReference type="Pfam" id="PF13561">
    <property type="entry name" value="adh_short_C2"/>
    <property type="match status" value="1"/>
</dbReference>
<organism evidence="4 5">
    <name type="scientific">Pontibacter chinhatensis</name>
    <dbReference type="NCBI Taxonomy" id="1436961"/>
    <lineage>
        <taxon>Bacteria</taxon>
        <taxon>Pseudomonadati</taxon>
        <taxon>Bacteroidota</taxon>
        <taxon>Cytophagia</taxon>
        <taxon>Cytophagales</taxon>
        <taxon>Hymenobacteraceae</taxon>
        <taxon>Pontibacter</taxon>
    </lineage>
</organism>
<protein>
    <submittedName>
        <fullName evidence="4">NAD(P)-dependent dehydrogenase, short-chain alcohol dehydrogenase family</fullName>
    </submittedName>
</protein>
<reference evidence="5" key="1">
    <citation type="submission" date="2016-10" db="EMBL/GenBank/DDBJ databases">
        <authorList>
            <person name="Varghese N."/>
            <person name="Submissions S."/>
        </authorList>
    </citation>
    <scope>NUCLEOTIDE SEQUENCE [LARGE SCALE GENOMIC DNA]</scope>
    <source>
        <strain evidence="5">LP51</strain>
    </source>
</reference>
<dbReference type="InterPro" id="IPR036291">
    <property type="entry name" value="NAD(P)-bd_dom_sf"/>
</dbReference>
<feature type="region of interest" description="Disordered" evidence="3">
    <location>
        <begin position="262"/>
        <end position="287"/>
    </location>
</feature>
<dbReference type="PRINTS" id="PR00080">
    <property type="entry name" value="SDRFAMILY"/>
</dbReference>
<dbReference type="FunFam" id="3.40.50.720:FF:000084">
    <property type="entry name" value="Short-chain dehydrogenase reductase"/>
    <property type="match status" value="1"/>
</dbReference>
<dbReference type="PANTHER" id="PTHR24321">
    <property type="entry name" value="DEHYDROGENASES, SHORT CHAIN"/>
    <property type="match status" value="1"/>
</dbReference>
<dbReference type="PRINTS" id="PR00081">
    <property type="entry name" value="GDHRDH"/>
</dbReference>
<dbReference type="Gene3D" id="3.40.50.720">
    <property type="entry name" value="NAD(P)-binding Rossmann-like Domain"/>
    <property type="match status" value="1"/>
</dbReference>
<dbReference type="RefSeq" id="WP_092102166.1">
    <property type="nucleotide sequence ID" value="NZ_FOOT01000004.1"/>
</dbReference>
<dbReference type="Proteomes" id="UP000198724">
    <property type="component" value="Unassembled WGS sequence"/>
</dbReference>
<name>A0A1I2VKM2_9BACT</name>
<keyword evidence="2" id="KW-0560">Oxidoreductase</keyword>
<dbReference type="CDD" id="cd05233">
    <property type="entry name" value="SDR_c"/>
    <property type="match status" value="1"/>
</dbReference>
<dbReference type="GO" id="GO:0016491">
    <property type="term" value="F:oxidoreductase activity"/>
    <property type="evidence" value="ECO:0007669"/>
    <property type="project" value="UniProtKB-KW"/>
</dbReference>
<sequence length="287" mass="30267">MGNRLEGKVAIVTGGGAGIGEAICKKFAREGASVIVAGFPEDPVEDVAREIQEEGGTAIPFTADLSLLANAESCVQLAVRQYGKLDILINNAGTFPEVNMLSDYSEEAFDYLLKNNIRTAFVMSRAALPELQKTKGNIVCAGSESGALGIAQNAPYGGTKGFMHAFAKGLAAEQAQKGVRCNVVAPGPIDTGWTHKETGPMDKQMEQMVTQGTLMGRRGTPEEVANVYLFLASEEASYVTGAIFPVDGGTLIAKGPAGDMAAASMKEQPDGQLKLKHSKESHTSIRK</sequence>
<evidence type="ECO:0000256" key="2">
    <source>
        <dbReference type="ARBA" id="ARBA00023002"/>
    </source>
</evidence>
<proteinExistence type="inferred from homology"/>
<comment type="similarity">
    <text evidence="1">Belongs to the short-chain dehydrogenases/reductases (SDR) family.</text>
</comment>
<evidence type="ECO:0000313" key="5">
    <source>
        <dbReference type="Proteomes" id="UP000198724"/>
    </source>
</evidence>
<accession>A0A1I2VKM2</accession>
<gene>
    <name evidence="4" type="ORF">SAMN05421739_104239</name>
</gene>
<dbReference type="InterPro" id="IPR020904">
    <property type="entry name" value="Sc_DH/Rdtase_CS"/>
</dbReference>
<dbReference type="EMBL" id="FOOT01000004">
    <property type="protein sequence ID" value="SFG89885.1"/>
    <property type="molecule type" value="Genomic_DNA"/>
</dbReference>
<evidence type="ECO:0000256" key="3">
    <source>
        <dbReference type="SAM" id="MobiDB-lite"/>
    </source>
</evidence>
<keyword evidence="5" id="KW-1185">Reference proteome</keyword>
<feature type="compositionally biased region" description="Basic and acidic residues" evidence="3">
    <location>
        <begin position="278"/>
        <end position="287"/>
    </location>
</feature>
<dbReference type="InterPro" id="IPR002347">
    <property type="entry name" value="SDR_fam"/>
</dbReference>
<evidence type="ECO:0000256" key="1">
    <source>
        <dbReference type="ARBA" id="ARBA00006484"/>
    </source>
</evidence>
<dbReference type="AlphaFoldDB" id="A0A1I2VKM2"/>
<dbReference type="SUPFAM" id="SSF51735">
    <property type="entry name" value="NAD(P)-binding Rossmann-fold domains"/>
    <property type="match status" value="1"/>
</dbReference>
<dbReference type="PANTHER" id="PTHR24321:SF8">
    <property type="entry name" value="ESTRADIOL 17-BETA-DEHYDROGENASE 8-RELATED"/>
    <property type="match status" value="1"/>
</dbReference>
<dbReference type="PROSITE" id="PS00061">
    <property type="entry name" value="ADH_SHORT"/>
    <property type="match status" value="1"/>
</dbReference>
<evidence type="ECO:0000313" key="4">
    <source>
        <dbReference type="EMBL" id="SFG89885.1"/>
    </source>
</evidence>
<dbReference type="NCBIfam" id="NF005559">
    <property type="entry name" value="PRK07231.1"/>
    <property type="match status" value="1"/>
</dbReference>